<proteinExistence type="predicted"/>
<evidence type="ECO:0000313" key="3">
    <source>
        <dbReference type="Proteomes" id="UP000472335"/>
    </source>
</evidence>
<dbReference type="RefSeq" id="WP_165269958.1">
    <property type="nucleotide sequence ID" value="NZ_JAAKZY010000315.1"/>
</dbReference>
<dbReference type="AlphaFoldDB" id="A0A6G4VMK8"/>
<gene>
    <name evidence="2" type="ORF">G5C60_47395</name>
</gene>
<evidence type="ECO:0000256" key="1">
    <source>
        <dbReference type="SAM" id="MobiDB-lite"/>
    </source>
</evidence>
<comment type="caution">
    <text evidence="2">The sequence shown here is derived from an EMBL/GenBank/DDBJ whole genome shotgun (WGS) entry which is preliminary data.</text>
</comment>
<protein>
    <submittedName>
        <fullName evidence="2">Uncharacterized protein</fullName>
    </submittedName>
</protein>
<feature type="compositionally biased region" description="Pro residues" evidence="1">
    <location>
        <begin position="12"/>
        <end position="21"/>
    </location>
</feature>
<reference evidence="2 3" key="1">
    <citation type="submission" date="2020-02" db="EMBL/GenBank/DDBJ databases">
        <title>Whole-genome analyses of novel actinobacteria.</title>
        <authorList>
            <person name="Sahin N."/>
            <person name="Gencbay T."/>
        </authorList>
    </citation>
    <scope>NUCLEOTIDE SEQUENCE [LARGE SCALE GENOMIC DNA]</scope>
    <source>
        <strain evidence="2 3">HC44</strain>
    </source>
</reference>
<organism evidence="2 3">
    <name type="scientific">Streptomyces scabichelini</name>
    <dbReference type="NCBI Taxonomy" id="2711217"/>
    <lineage>
        <taxon>Bacteria</taxon>
        <taxon>Bacillati</taxon>
        <taxon>Actinomycetota</taxon>
        <taxon>Actinomycetes</taxon>
        <taxon>Kitasatosporales</taxon>
        <taxon>Streptomycetaceae</taxon>
        <taxon>Streptomyces</taxon>
    </lineage>
</organism>
<dbReference type="EMBL" id="JAAKZY010000315">
    <property type="protein sequence ID" value="NGO15020.1"/>
    <property type="molecule type" value="Genomic_DNA"/>
</dbReference>
<accession>A0A6G4VMK8</accession>
<sequence length="47" mass="4617">MPAAQRNASAPPYGPYDPPPAGSAQTVGADRDGGFVEQGVGDGTAQS</sequence>
<evidence type="ECO:0000313" key="2">
    <source>
        <dbReference type="EMBL" id="NGO15020.1"/>
    </source>
</evidence>
<name>A0A6G4VMK8_9ACTN</name>
<feature type="region of interest" description="Disordered" evidence="1">
    <location>
        <begin position="1"/>
        <end position="47"/>
    </location>
</feature>
<keyword evidence="3" id="KW-1185">Reference proteome</keyword>
<dbReference type="Proteomes" id="UP000472335">
    <property type="component" value="Unassembled WGS sequence"/>
</dbReference>